<evidence type="ECO:0000313" key="2">
    <source>
        <dbReference type="Proteomes" id="UP000821845"/>
    </source>
</evidence>
<reference evidence="1" key="1">
    <citation type="submission" date="2020-05" db="EMBL/GenBank/DDBJ databases">
        <title>Large-scale comparative analyses of tick genomes elucidate their genetic diversity and vector capacities.</title>
        <authorList>
            <person name="Jia N."/>
            <person name="Wang J."/>
            <person name="Shi W."/>
            <person name="Du L."/>
            <person name="Sun Y."/>
            <person name="Zhan W."/>
            <person name="Jiang J."/>
            <person name="Wang Q."/>
            <person name="Zhang B."/>
            <person name="Ji P."/>
            <person name="Sakyi L.B."/>
            <person name="Cui X."/>
            <person name="Yuan T."/>
            <person name="Jiang B."/>
            <person name="Yang W."/>
            <person name="Lam T.T.-Y."/>
            <person name="Chang Q."/>
            <person name="Ding S."/>
            <person name="Wang X."/>
            <person name="Zhu J."/>
            <person name="Ruan X."/>
            <person name="Zhao L."/>
            <person name="Wei J."/>
            <person name="Que T."/>
            <person name="Du C."/>
            <person name="Cheng J."/>
            <person name="Dai P."/>
            <person name="Han X."/>
            <person name="Huang E."/>
            <person name="Gao Y."/>
            <person name="Liu J."/>
            <person name="Shao H."/>
            <person name="Ye R."/>
            <person name="Li L."/>
            <person name="Wei W."/>
            <person name="Wang X."/>
            <person name="Wang C."/>
            <person name="Yang T."/>
            <person name="Huo Q."/>
            <person name="Li W."/>
            <person name="Guo W."/>
            <person name="Chen H."/>
            <person name="Zhou L."/>
            <person name="Ni X."/>
            <person name="Tian J."/>
            <person name="Zhou Y."/>
            <person name="Sheng Y."/>
            <person name="Liu T."/>
            <person name="Pan Y."/>
            <person name="Xia L."/>
            <person name="Li J."/>
            <person name="Zhao F."/>
            <person name="Cao W."/>
        </authorList>
    </citation>
    <scope>NUCLEOTIDE SEQUENCE</scope>
    <source>
        <strain evidence="1">Hyas-2018</strain>
    </source>
</reference>
<sequence>MPRSCDVLGCPNSAGNASISYHVVPVDEPRRSEWLAAVPMRKREGRGNGRGPPKLMVCSQHFSPCDYVYDPVLRQSLGCRQRPALSRTAVPTIAPLTRQELALLRQEIGRLERAGNTGASIFGIDGSDEHFEGNADVLPLVVCIVEGQPSSSWLQTVELIQVSAADTKRKEMQELSPRSHRSKTNRTSHHGIGHNKMVQVCIRGRSTGTQVNMTMKEVMSECLQTDIPDEPLLTSTSTQT</sequence>
<name>A0ACB7RQA0_HYAAI</name>
<proteinExistence type="predicted"/>
<gene>
    <name evidence="1" type="ORF">HPB50_017468</name>
</gene>
<evidence type="ECO:0000313" key="1">
    <source>
        <dbReference type="EMBL" id="KAH6922659.1"/>
    </source>
</evidence>
<dbReference type="EMBL" id="CM023489">
    <property type="protein sequence ID" value="KAH6922659.1"/>
    <property type="molecule type" value="Genomic_DNA"/>
</dbReference>
<keyword evidence="2" id="KW-1185">Reference proteome</keyword>
<protein>
    <submittedName>
        <fullName evidence="1">Uncharacterized protein</fullName>
    </submittedName>
</protein>
<organism evidence="1 2">
    <name type="scientific">Hyalomma asiaticum</name>
    <name type="common">Tick</name>
    <dbReference type="NCBI Taxonomy" id="266040"/>
    <lineage>
        <taxon>Eukaryota</taxon>
        <taxon>Metazoa</taxon>
        <taxon>Ecdysozoa</taxon>
        <taxon>Arthropoda</taxon>
        <taxon>Chelicerata</taxon>
        <taxon>Arachnida</taxon>
        <taxon>Acari</taxon>
        <taxon>Parasitiformes</taxon>
        <taxon>Ixodida</taxon>
        <taxon>Ixodoidea</taxon>
        <taxon>Ixodidae</taxon>
        <taxon>Hyalomminae</taxon>
        <taxon>Hyalomma</taxon>
    </lineage>
</organism>
<comment type="caution">
    <text evidence="1">The sequence shown here is derived from an EMBL/GenBank/DDBJ whole genome shotgun (WGS) entry which is preliminary data.</text>
</comment>
<accession>A0ACB7RQA0</accession>
<dbReference type="Proteomes" id="UP000821845">
    <property type="component" value="Chromosome 9"/>
</dbReference>